<keyword evidence="1" id="KW-0472">Membrane</keyword>
<feature type="transmembrane region" description="Helical" evidence="1">
    <location>
        <begin position="15"/>
        <end position="39"/>
    </location>
</feature>
<keyword evidence="1" id="KW-0812">Transmembrane</keyword>
<dbReference type="Proteomes" id="UP001404956">
    <property type="component" value="Unassembled WGS sequence"/>
</dbReference>
<comment type="caution">
    <text evidence="2">The sequence shown here is derived from an EMBL/GenBank/DDBJ whole genome shotgun (WGS) entry which is preliminary data.</text>
</comment>
<accession>A0ABP9XBT5</accession>
<gene>
    <name evidence="2" type="ORF">Dalu01_01197</name>
</gene>
<name>A0ABP9XBT5_9DEIO</name>
<evidence type="ECO:0000313" key="3">
    <source>
        <dbReference type="Proteomes" id="UP001404956"/>
    </source>
</evidence>
<sequence length="42" mass="4578">MDAVPLFFVLSPLELLLLALLLIGCPLLTFGPVGLAWLLDLR</sequence>
<evidence type="ECO:0000256" key="1">
    <source>
        <dbReference type="SAM" id="Phobius"/>
    </source>
</evidence>
<keyword evidence="3" id="KW-1185">Reference proteome</keyword>
<dbReference type="RefSeq" id="WP_345452226.1">
    <property type="nucleotide sequence ID" value="NZ_BAABRV010000002.1"/>
</dbReference>
<protein>
    <submittedName>
        <fullName evidence="2">Uncharacterized protein</fullName>
    </submittedName>
</protein>
<evidence type="ECO:0000313" key="2">
    <source>
        <dbReference type="EMBL" id="GAA5532807.1"/>
    </source>
</evidence>
<keyword evidence="1" id="KW-1133">Transmembrane helix</keyword>
<proteinExistence type="predicted"/>
<reference evidence="2 3" key="1">
    <citation type="submission" date="2024-02" db="EMBL/GenBank/DDBJ databases">
        <title>Deinococcus aluminii NBRC 112889.</title>
        <authorList>
            <person name="Ichikawa N."/>
            <person name="Katano-Makiyama Y."/>
            <person name="Hidaka K."/>
        </authorList>
    </citation>
    <scope>NUCLEOTIDE SEQUENCE [LARGE SCALE GENOMIC DNA]</scope>
    <source>
        <strain evidence="2 3">NBRC 112889</strain>
    </source>
</reference>
<organism evidence="2 3">
    <name type="scientific">Deinococcus aluminii</name>
    <dbReference type="NCBI Taxonomy" id="1656885"/>
    <lineage>
        <taxon>Bacteria</taxon>
        <taxon>Thermotogati</taxon>
        <taxon>Deinococcota</taxon>
        <taxon>Deinococci</taxon>
        <taxon>Deinococcales</taxon>
        <taxon>Deinococcaceae</taxon>
        <taxon>Deinococcus</taxon>
    </lineage>
</organism>
<dbReference type="EMBL" id="BAABRV010000002">
    <property type="protein sequence ID" value="GAA5532807.1"/>
    <property type="molecule type" value="Genomic_DNA"/>
</dbReference>